<protein>
    <submittedName>
        <fullName evidence="5">Microcin-processing peptidase 1</fullName>
    </submittedName>
</protein>
<dbReference type="InterPro" id="IPR002510">
    <property type="entry name" value="Metalloprtase-TldD/E_N"/>
</dbReference>
<comment type="caution">
    <text evidence="5">The sequence shown here is derived from an EMBL/GenBank/DDBJ whole genome shotgun (WGS) entry which is preliminary data.</text>
</comment>
<dbReference type="InterPro" id="IPR035068">
    <property type="entry name" value="TldD/PmbA_N"/>
</dbReference>
<dbReference type="SUPFAM" id="SSF111283">
    <property type="entry name" value="Putative modulator of DNA gyrase, PmbA/TldD"/>
    <property type="match status" value="1"/>
</dbReference>
<reference evidence="5 6" key="1">
    <citation type="submission" date="2018-05" db="EMBL/GenBank/DDBJ databases">
        <title>Genomic Encyclopedia of Type Strains, Phase IV (KMG-IV): sequencing the most valuable type-strain genomes for metagenomic binning, comparative biology and taxonomic classification.</title>
        <authorList>
            <person name="Goeker M."/>
        </authorList>
    </citation>
    <scope>NUCLEOTIDE SEQUENCE [LARGE SCALE GENOMIC DNA]</scope>
    <source>
        <strain evidence="5 6">DSM 29661</strain>
    </source>
</reference>
<evidence type="ECO:0000259" key="4">
    <source>
        <dbReference type="Pfam" id="PF19290"/>
    </source>
</evidence>
<feature type="domain" description="Metalloprotease TldD/E C-terminal" evidence="3">
    <location>
        <begin position="239"/>
        <end position="447"/>
    </location>
</feature>
<dbReference type="InterPro" id="IPR036059">
    <property type="entry name" value="TldD/PmbA_sf"/>
</dbReference>
<dbReference type="InterPro" id="IPR047657">
    <property type="entry name" value="PmbA"/>
</dbReference>
<dbReference type="Pfam" id="PF01523">
    <property type="entry name" value="PmbA_TldD_1st"/>
    <property type="match status" value="1"/>
</dbReference>
<keyword evidence="6" id="KW-1185">Reference proteome</keyword>
<evidence type="ECO:0000256" key="1">
    <source>
        <dbReference type="ARBA" id="ARBA00005836"/>
    </source>
</evidence>
<dbReference type="Proteomes" id="UP000247555">
    <property type="component" value="Unassembled WGS sequence"/>
</dbReference>
<gene>
    <name evidence="5" type="ORF">DFR34_11711</name>
</gene>
<name>A0A318L6V7_9NEIS</name>
<dbReference type="Pfam" id="PF19289">
    <property type="entry name" value="PmbA_TldD_3rd"/>
    <property type="match status" value="1"/>
</dbReference>
<sequence length="448" mass="47145">MTESASSLNYCQAQLADLATQVLDLARRHGATAAEAEVSEGVGQAVSVRLGEVETIEYTGDKGVGVTVYLGQSKGHASSSDFSAAALEDTVKAAINIARFTAADPFAGLADPDRLATEFPDLSLCHPWSLSVEDAIELARATEAAGQAVDARVNNSEGASVNTNLSQFVYANSHGFCHGQQGSRHSLSTTLIAQQDGDMQRDYWYSSARHPQDLLSAAEVGRVAGERAVRRLGARRVKTGQYPVLFEAPLAAGLIGHFVSAVSGGALYRKMSFLVDSLGQQVFSPLVHIDEDPFIPRGIASGAFDNEGVATCARTLVADGVAQGYFLSSYSARKLGMASTGHAGGCHNLLVRDSGEDFAALLQKLGTGLLVTELLGHGVNTVTGDYSRGAAGFWVENGVLAYPVEEITIAGNLKDMFRDIIAIGSDQLVRGATRCGSILLSRMTVAGE</sequence>
<dbReference type="RefSeq" id="WP_110391370.1">
    <property type="nucleotide sequence ID" value="NZ_QJKI01000017.1"/>
</dbReference>
<dbReference type="AlphaFoldDB" id="A0A318L6V7"/>
<proteinExistence type="inferred from homology"/>
<dbReference type="OrthoDB" id="9803618at2"/>
<dbReference type="GO" id="GO:0005829">
    <property type="term" value="C:cytosol"/>
    <property type="evidence" value="ECO:0007669"/>
    <property type="project" value="TreeGrafter"/>
</dbReference>
<dbReference type="EMBL" id="QJKI01000017">
    <property type="protein sequence ID" value="PXX77407.1"/>
    <property type="molecule type" value="Genomic_DNA"/>
</dbReference>
<dbReference type="InterPro" id="IPR045570">
    <property type="entry name" value="Metalloprtase-TldD/E_cen_dom"/>
</dbReference>
<evidence type="ECO:0000313" key="6">
    <source>
        <dbReference type="Proteomes" id="UP000247555"/>
    </source>
</evidence>
<dbReference type="PANTHER" id="PTHR43421:SF1">
    <property type="entry name" value="METALLOPROTEASE PMBA"/>
    <property type="match status" value="1"/>
</dbReference>
<dbReference type="GO" id="GO:0008237">
    <property type="term" value="F:metallopeptidase activity"/>
    <property type="evidence" value="ECO:0007669"/>
    <property type="project" value="InterPro"/>
</dbReference>
<organism evidence="5 6">
    <name type="scientific">Rivihabitans pingtungensis</name>
    <dbReference type="NCBI Taxonomy" id="1054498"/>
    <lineage>
        <taxon>Bacteria</taxon>
        <taxon>Pseudomonadati</taxon>
        <taxon>Pseudomonadota</taxon>
        <taxon>Betaproteobacteria</taxon>
        <taxon>Neisseriales</taxon>
        <taxon>Aquaspirillaceae</taxon>
        <taxon>Rivihabitans</taxon>
    </lineage>
</organism>
<dbReference type="Gene3D" id="3.30.2290.10">
    <property type="entry name" value="PmbA/TldD superfamily"/>
    <property type="match status" value="1"/>
</dbReference>
<dbReference type="NCBIfam" id="NF008268">
    <property type="entry name" value="PRK11040.1"/>
    <property type="match status" value="1"/>
</dbReference>
<dbReference type="Pfam" id="PF19290">
    <property type="entry name" value="PmbA_TldD_2nd"/>
    <property type="match status" value="1"/>
</dbReference>
<dbReference type="GO" id="GO:0006508">
    <property type="term" value="P:proteolysis"/>
    <property type="evidence" value="ECO:0007669"/>
    <property type="project" value="InterPro"/>
</dbReference>
<evidence type="ECO:0000259" key="2">
    <source>
        <dbReference type="Pfam" id="PF01523"/>
    </source>
</evidence>
<dbReference type="InterPro" id="IPR045569">
    <property type="entry name" value="Metalloprtase-TldD/E_C"/>
</dbReference>
<comment type="similarity">
    <text evidence="1">Belongs to the peptidase U62 family.</text>
</comment>
<feature type="domain" description="Metalloprotease TldD/E central" evidence="4">
    <location>
        <begin position="126"/>
        <end position="232"/>
    </location>
</feature>
<evidence type="ECO:0000259" key="3">
    <source>
        <dbReference type="Pfam" id="PF19289"/>
    </source>
</evidence>
<feature type="domain" description="Metalloprotease TldD/E N-terminal" evidence="2">
    <location>
        <begin position="34"/>
        <end position="98"/>
    </location>
</feature>
<accession>A0A318L6V7</accession>
<dbReference type="PANTHER" id="PTHR43421">
    <property type="entry name" value="METALLOPROTEASE PMBA"/>
    <property type="match status" value="1"/>
</dbReference>
<evidence type="ECO:0000313" key="5">
    <source>
        <dbReference type="EMBL" id="PXX77407.1"/>
    </source>
</evidence>